<accession>A0A7Y0L7U5</accession>
<comment type="caution">
    <text evidence="2">The sequence shown here is derived from an EMBL/GenBank/DDBJ whole genome shotgun (WGS) entry which is preliminary data.</text>
</comment>
<reference evidence="2 3" key="1">
    <citation type="submission" date="2020-04" db="EMBL/GenBank/DDBJ databases">
        <authorList>
            <person name="Zhang R."/>
            <person name="Schippers A."/>
        </authorList>
    </citation>
    <scope>NUCLEOTIDE SEQUENCE [LARGE SCALE GENOMIC DNA]</scope>
    <source>
        <strain evidence="2 3">DSM 109850</strain>
    </source>
</reference>
<keyword evidence="3" id="KW-1185">Reference proteome</keyword>
<dbReference type="EMBL" id="JABBVZ010000054">
    <property type="protein sequence ID" value="NMP23514.1"/>
    <property type="molecule type" value="Genomic_DNA"/>
</dbReference>
<evidence type="ECO:0000256" key="1">
    <source>
        <dbReference type="SAM" id="Phobius"/>
    </source>
</evidence>
<gene>
    <name evidence="2" type="ORF">HIJ39_14295</name>
</gene>
<feature type="transmembrane region" description="Helical" evidence="1">
    <location>
        <begin position="27"/>
        <end position="47"/>
    </location>
</feature>
<keyword evidence="1" id="KW-0812">Transmembrane</keyword>
<proteinExistence type="predicted"/>
<sequence length="156" mass="17235">MAIWTGFAVPDLDAQIPGGSTSRARRALFFFFNWPWSSIAWALAVIVWGSHFPPLSRDYVAAGLAGAAAVARVAPSLTEATYEGRIGLRRSVSQAAHASRRAMGWSLVSFLTLPWIGTHQIRLDWLALAVPASFAGRALWEPWWWKVSWVIAGWLS</sequence>
<dbReference type="AlphaFoldDB" id="A0A7Y0L7U5"/>
<name>A0A7Y0L7U5_9FIRM</name>
<evidence type="ECO:0000313" key="2">
    <source>
        <dbReference type="EMBL" id="NMP23514.1"/>
    </source>
</evidence>
<organism evidence="2 3">
    <name type="scientific">Sulfobacillus harzensis</name>
    <dbReference type="NCBI Taxonomy" id="2729629"/>
    <lineage>
        <taxon>Bacteria</taxon>
        <taxon>Bacillati</taxon>
        <taxon>Bacillota</taxon>
        <taxon>Clostridia</taxon>
        <taxon>Eubacteriales</taxon>
        <taxon>Clostridiales Family XVII. Incertae Sedis</taxon>
        <taxon>Sulfobacillus</taxon>
    </lineage>
</organism>
<dbReference type="Proteomes" id="UP000533476">
    <property type="component" value="Unassembled WGS sequence"/>
</dbReference>
<keyword evidence="1" id="KW-0472">Membrane</keyword>
<keyword evidence="1" id="KW-1133">Transmembrane helix</keyword>
<evidence type="ECO:0000313" key="3">
    <source>
        <dbReference type="Proteomes" id="UP000533476"/>
    </source>
</evidence>
<dbReference type="RefSeq" id="WP_169100856.1">
    <property type="nucleotide sequence ID" value="NZ_JABBVZ010000054.1"/>
</dbReference>
<protein>
    <submittedName>
        <fullName evidence="2">Uncharacterized protein</fullName>
    </submittedName>
</protein>